<dbReference type="EMBL" id="ABCJ01000002">
    <property type="protein sequence ID" value="EDM23917.1"/>
    <property type="molecule type" value="Genomic_DNA"/>
</dbReference>
<name>A0AAI9AI39_9BACT</name>
<reference evidence="2 3" key="1">
    <citation type="journal article" date="2011" name="Stand. Genomic Sci.">
        <title>Draft genome sequence of Caminibacter mediatlanticus strain TB-2, an epsilonproteobacterium isolated from a deep-sea hydrothermal vent.</title>
        <authorList>
            <person name="Giovannelli D."/>
            <person name="Ferriera S."/>
            <person name="Johnson J."/>
            <person name="Kravitz S."/>
            <person name="Perez-Rodriguez I."/>
            <person name="Ricci J."/>
            <person name="O'Brien C."/>
            <person name="Voordeckers J.W."/>
            <person name="Bini E."/>
            <person name="Vetriani C."/>
        </authorList>
    </citation>
    <scope>NUCLEOTIDE SEQUENCE [LARGE SCALE GENOMIC DNA]</scope>
    <source>
        <strain evidence="2 3">TB-2</strain>
    </source>
</reference>
<dbReference type="Proteomes" id="UP000003288">
    <property type="component" value="Unassembled WGS sequence"/>
</dbReference>
<evidence type="ECO:0000313" key="2">
    <source>
        <dbReference type="EMBL" id="EDM23917.1"/>
    </source>
</evidence>
<evidence type="ECO:0000259" key="1">
    <source>
        <dbReference type="PROSITE" id="PS51833"/>
    </source>
</evidence>
<organism evidence="2 3">
    <name type="scientific">Caminibacter mediatlanticus TB-2</name>
    <dbReference type="NCBI Taxonomy" id="391592"/>
    <lineage>
        <taxon>Bacteria</taxon>
        <taxon>Pseudomonadati</taxon>
        <taxon>Campylobacterota</taxon>
        <taxon>Epsilonproteobacteria</taxon>
        <taxon>Nautiliales</taxon>
        <taxon>Nautiliaceae</taxon>
        <taxon>Caminibacter</taxon>
    </lineage>
</organism>
<dbReference type="InterPro" id="IPR013976">
    <property type="entry name" value="HDOD"/>
</dbReference>
<gene>
    <name evidence="2" type="ORF">CMTB2_06676</name>
</gene>
<dbReference type="PROSITE" id="PS51833">
    <property type="entry name" value="HDOD"/>
    <property type="match status" value="1"/>
</dbReference>
<dbReference type="RefSeq" id="WP_007473872.1">
    <property type="nucleotide sequence ID" value="NZ_ABCJ01000002.1"/>
</dbReference>
<proteinExistence type="predicted"/>
<comment type="caution">
    <text evidence="2">The sequence shown here is derived from an EMBL/GenBank/DDBJ whole genome shotgun (WGS) entry which is preliminary data.</text>
</comment>
<dbReference type="SUPFAM" id="SSF109604">
    <property type="entry name" value="HD-domain/PDEase-like"/>
    <property type="match status" value="1"/>
</dbReference>
<dbReference type="PANTHER" id="PTHR33525:SF4">
    <property type="entry name" value="CYCLIC DI-GMP PHOSPHODIESTERASE CDGJ"/>
    <property type="match status" value="1"/>
</dbReference>
<sequence length="260" mass="29592">MNEKILKRINSLPPLPKSVLEVQRITSDENASIKDLVKVIKEDPMLTANLLKVANSPLYGFAREIKNVDRAVSLFGMTPIKGFVISFAVRNSMKFDLSAYGITETMFHDVSIKRNALAFNWYKGSKLLDVIATDSFLLDIGAVIISLILISEDKADEFKTKLNKQNREELEKEYVEATTIEITYEIFKHWHFGDDLIAPIENLAKNELSNESACALDVIRTMFNMLGEDEKDYKKAFEKAKNYNLNLEKLNKAFEIVKGN</sequence>
<evidence type="ECO:0000313" key="3">
    <source>
        <dbReference type="Proteomes" id="UP000003288"/>
    </source>
</evidence>
<accession>A0AAI9AI39</accession>
<dbReference type="Gene3D" id="1.10.3210.10">
    <property type="entry name" value="Hypothetical protein af1432"/>
    <property type="match status" value="1"/>
</dbReference>
<dbReference type="PANTHER" id="PTHR33525">
    <property type="match status" value="1"/>
</dbReference>
<dbReference type="InterPro" id="IPR052340">
    <property type="entry name" value="RNase_Y/CdgJ"/>
</dbReference>
<feature type="domain" description="HDOD" evidence="1">
    <location>
        <begin position="12"/>
        <end position="206"/>
    </location>
</feature>
<dbReference type="Pfam" id="PF08668">
    <property type="entry name" value="HDOD"/>
    <property type="match status" value="1"/>
</dbReference>
<protein>
    <submittedName>
        <fullName evidence="2">Signal transduction protein</fullName>
    </submittedName>
</protein>
<dbReference type="AlphaFoldDB" id="A0AAI9AI39"/>